<sequence length="321" mass="36038">MLMDLLVALSGREETHDISGSFLNAAARKVAAQLVTQALDEYYSSQSGSGTQGKHTTSSLGAVAFFMRVHDLDCVAEELVKLLQHSASSVATVTPGQDTQLRHRDPLHELKASEGWRDRVVRMLRHHAPGRVNTADALLRAFKGDEPSLMKKLQQLYGAEPPVATFTDDQRQSLRDHLLWLYRRSSTSEEDSRGVEQRVNAVMAAYYGAEDTLYELVDNLPQPVVTASSHSTAAPAAFTTVETEEEEWQHDTNDRHEALTSRDAQELSVPVQQLLWADEDRLRSALEMEEYNVSSWMRSHIRCLVDEATMMDWVRRTAESA</sequence>
<gene>
    <name evidence="1" type="ORF">BSAL_16470</name>
</gene>
<keyword evidence="2" id="KW-1185">Reference proteome</keyword>
<dbReference type="AlphaFoldDB" id="A0A0S4JEZ9"/>
<dbReference type="Proteomes" id="UP000051952">
    <property type="component" value="Unassembled WGS sequence"/>
</dbReference>
<reference evidence="2" key="1">
    <citation type="submission" date="2015-09" db="EMBL/GenBank/DDBJ databases">
        <authorList>
            <consortium name="Pathogen Informatics"/>
        </authorList>
    </citation>
    <scope>NUCLEOTIDE SEQUENCE [LARGE SCALE GENOMIC DNA]</scope>
    <source>
        <strain evidence="2">Lake Konstanz</strain>
    </source>
</reference>
<evidence type="ECO:0000313" key="1">
    <source>
        <dbReference type="EMBL" id="CUG88622.1"/>
    </source>
</evidence>
<protein>
    <submittedName>
        <fullName evidence="1">Uncharacterized protein</fullName>
    </submittedName>
</protein>
<dbReference type="EMBL" id="CYKH01001664">
    <property type="protein sequence ID" value="CUG88622.1"/>
    <property type="molecule type" value="Genomic_DNA"/>
</dbReference>
<feature type="non-terminal residue" evidence="1">
    <location>
        <position position="321"/>
    </location>
</feature>
<organism evidence="1 2">
    <name type="scientific">Bodo saltans</name>
    <name type="common">Flagellated protozoan</name>
    <dbReference type="NCBI Taxonomy" id="75058"/>
    <lineage>
        <taxon>Eukaryota</taxon>
        <taxon>Discoba</taxon>
        <taxon>Euglenozoa</taxon>
        <taxon>Kinetoplastea</taxon>
        <taxon>Metakinetoplastina</taxon>
        <taxon>Eubodonida</taxon>
        <taxon>Bodonidae</taxon>
        <taxon>Bodo</taxon>
    </lineage>
</organism>
<proteinExistence type="predicted"/>
<evidence type="ECO:0000313" key="2">
    <source>
        <dbReference type="Proteomes" id="UP000051952"/>
    </source>
</evidence>
<accession>A0A0S4JEZ9</accession>
<name>A0A0S4JEZ9_BODSA</name>
<dbReference type="VEuPathDB" id="TriTrypDB:BSAL_16470"/>